<sequence>MLKLLMPLLLLPLLAGCSPDKPADQTTRQCLEYQHMMTAPLPPDVHAGLEKQCEDSLKSLHEN</sequence>
<protein>
    <recommendedName>
        <fullName evidence="3">Lipoprotein</fullName>
    </recommendedName>
</protein>
<proteinExistence type="predicted"/>
<dbReference type="RefSeq" id="WP_212707821.1">
    <property type="nucleotide sequence ID" value="NZ_BAAAFW010000059.1"/>
</dbReference>
<comment type="caution">
    <text evidence="1">The sequence shown here is derived from an EMBL/GenBank/DDBJ whole genome shotgun (WGS) entry which is preliminary data.</text>
</comment>
<dbReference type="Proteomes" id="UP001596215">
    <property type="component" value="Unassembled WGS sequence"/>
</dbReference>
<gene>
    <name evidence="1" type="ORF">ACFP73_00985</name>
</gene>
<dbReference type="EMBL" id="JBHSUC010000001">
    <property type="protein sequence ID" value="MFC6360689.1"/>
    <property type="molecule type" value="Genomic_DNA"/>
</dbReference>
<keyword evidence="2" id="KW-1185">Reference proteome</keyword>
<organism evidence="1 2">
    <name type="scientific">Tatumella punctata</name>
    <dbReference type="NCBI Taxonomy" id="399969"/>
    <lineage>
        <taxon>Bacteria</taxon>
        <taxon>Pseudomonadati</taxon>
        <taxon>Pseudomonadota</taxon>
        <taxon>Gammaproteobacteria</taxon>
        <taxon>Enterobacterales</taxon>
        <taxon>Erwiniaceae</taxon>
        <taxon>Tatumella</taxon>
    </lineage>
</organism>
<accession>A0ABW1VHV5</accession>
<evidence type="ECO:0008006" key="3">
    <source>
        <dbReference type="Google" id="ProtNLM"/>
    </source>
</evidence>
<evidence type="ECO:0000313" key="1">
    <source>
        <dbReference type="EMBL" id="MFC6360689.1"/>
    </source>
</evidence>
<dbReference type="PROSITE" id="PS51257">
    <property type="entry name" value="PROKAR_LIPOPROTEIN"/>
    <property type="match status" value="1"/>
</dbReference>
<name>A0ABW1VHV5_9GAMM</name>
<reference evidence="2" key="1">
    <citation type="journal article" date="2019" name="Int. J. Syst. Evol. Microbiol.">
        <title>The Global Catalogue of Microorganisms (GCM) 10K type strain sequencing project: providing services to taxonomists for standard genome sequencing and annotation.</title>
        <authorList>
            <consortium name="The Broad Institute Genomics Platform"/>
            <consortium name="The Broad Institute Genome Sequencing Center for Infectious Disease"/>
            <person name="Wu L."/>
            <person name="Ma J."/>
        </authorList>
    </citation>
    <scope>NUCLEOTIDE SEQUENCE [LARGE SCALE GENOMIC DNA]</scope>
    <source>
        <strain evidence="2">CGMCC 4.1530</strain>
    </source>
</reference>
<evidence type="ECO:0000313" key="2">
    <source>
        <dbReference type="Proteomes" id="UP001596215"/>
    </source>
</evidence>